<dbReference type="EMBL" id="HBHV01000294">
    <property type="protein sequence ID" value="CAE0007715.1"/>
    <property type="molecule type" value="Transcribed_RNA"/>
</dbReference>
<gene>
    <name evidence="2" type="ORF">PPRO1316_LOCUS196</name>
</gene>
<accession>A0A7S2YUW2</accession>
<evidence type="ECO:0000313" key="2">
    <source>
        <dbReference type="EMBL" id="CAE0007715.1"/>
    </source>
</evidence>
<protein>
    <submittedName>
        <fullName evidence="2">Uncharacterized protein</fullName>
    </submittedName>
</protein>
<proteinExistence type="predicted"/>
<sequence length="828" mass="92546">MASKKNMLGPASYPQKNLVYLGSCQWCIMMMVVSLVVVNHSHASGVAASRVPRDVGNSPHLASWESWESQLVSMVDSVKSGGRRDESVSSSSSFRNADVPPSAQMNANAHYAIANGKSPAGLMRGSYRGEFFDVLSPPIKYNYSQVFWTVQEAVPLPPDLVKRFDDKVMVVTGYEFDVVYVDPVTKEHKSVPCYHHYNHHYIWYWWSKYSKPQDQLSAKVHMHGGHQPAFDTSAWKLPLGLPSDDVTRKDIPAAQWFSEGNGNEARTSYHGYPRGWGQLIDSPTHIAPNPMMINTKGVDGPRSEGPLPRVSKSHGYPKDAPYSPLVECPCTTRIPTLPPDYKLTHETCTIAYDATKSAQQCHDAVSRMQMPPDVTVDKHTVNQKHKPRGCTLEVSRDGTHVDAVWNDDSDALDACGSNGDGMTAVARTKSLVQVSVKLDGWKRTAHFELSGPSDRWFAVGFDAQFMMDLPYTIVVDADGDVMERKLGNHDAGKQLKSTLVKVSDEVHDGIRTVKLRRGMKGETHEYRSFSLDESDIPFINALGTSRKFAPPHHGHASSRLVFLRDGSRRCVCRGNNGTMGGVPFQAGCWPESDVERQNNPSCDIRYSGGLKCCRHLEPLLDADQEMPNSEDTVYMKSRWYFEEYKPEAPQRHLMRLFWMAETWNGEYDVPQAPRGTPPHQAIHRIESRFTVYEMMGNGLMSSPGCSLRTDMNCADPDRVDPNKGVELVYAGGHCHGPACLSIELWNDDTGMLVCKNSYVEGKTDGKWDERGYGHIPPCVWGDPKLDAGLVDPPRLFLNTTLRTVQTYNSTYKHTGVMAFWQMRGAYGR</sequence>
<reference evidence="2" key="1">
    <citation type="submission" date="2021-01" db="EMBL/GenBank/DDBJ databases">
        <authorList>
            <person name="Corre E."/>
            <person name="Pelletier E."/>
            <person name="Niang G."/>
            <person name="Scheremetjew M."/>
            <person name="Finn R."/>
            <person name="Kale V."/>
            <person name="Holt S."/>
            <person name="Cochrane G."/>
            <person name="Meng A."/>
            <person name="Brown T."/>
            <person name="Cohen L."/>
        </authorList>
    </citation>
    <scope>NUCLEOTIDE SEQUENCE</scope>
    <source>
        <strain evidence="2">RCC2336</strain>
    </source>
</reference>
<evidence type="ECO:0000256" key="1">
    <source>
        <dbReference type="SAM" id="MobiDB-lite"/>
    </source>
</evidence>
<feature type="region of interest" description="Disordered" evidence="1">
    <location>
        <begin position="80"/>
        <end position="100"/>
    </location>
</feature>
<name>A0A7S2YUW2_9CHLO</name>
<dbReference type="AlphaFoldDB" id="A0A7S2YUW2"/>
<feature type="region of interest" description="Disordered" evidence="1">
    <location>
        <begin position="297"/>
        <end position="318"/>
    </location>
</feature>
<organism evidence="2">
    <name type="scientific">Pycnococcus provasolii</name>
    <dbReference type="NCBI Taxonomy" id="41880"/>
    <lineage>
        <taxon>Eukaryota</taxon>
        <taxon>Viridiplantae</taxon>
        <taxon>Chlorophyta</taxon>
        <taxon>Pseudoscourfieldiophyceae</taxon>
        <taxon>Pseudoscourfieldiales</taxon>
        <taxon>Pycnococcaceae</taxon>
        <taxon>Pycnococcus</taxon>
    </lineage>
</organism>